<gene>
    <name evidence="1" type="ORF">MILVUS5_LOCUS30497</name>
</gene>
<name>A0ACB0L821_TRIPR</name>
<organism evidence="1 2">
    <name type="scientific">Trifolium pratense</name>
    <name type="common">Red clover</name>
    <dbReference type="NCBI Taxonomy" id="57577"/>
    <lineage>
        <taxon>Eukaryota</taxon>
        <taxon>Viridiplantae</taxon>
        <taxon>Streptophyta</taxon>
        <taxon>Embryophyta</taxon>
        <taxon>Tracheophyta</taxon>
        <taxon>Spermatophyta</taxon>
        <taxon>Magnoliopsida</taxon>
        <taxon>eudicotyledons</taxon>
        <taxon>Gunneridae</taxon>
        <taxon>Pentapetalae</taxon>
        <taxon>rosids</taxon>
        <taxon>fabids</taxon>
        <taxon>Fabales</taxon>
        <taxon>Fabaceae</taxon>
        <taxon>Papilionoideae</taxon>
        <taxon>50 kb inversion clade</taxon>
        <taxon>NPAAA clade</taxon>
        <taxon>Hologalegina</taxon>
        <taxon>IRL clade</taxon>
        <taxon>Trifolieae</taxon>
        <taxon>Trifolium</taxon>
    </lineage>
</organism>
<proteinExistence type="predicted"/>
<dbReference type="Proteomes" id="UP001177021">
    <property type="component" value="Unassembled WGS sequence"/>
</dbReference>
<comment type="caution">
    <text evidence="1">The sequence shown here is derived from an EMBL/GenBank/DDBJ whole genome shotgun (WGS) entry which is preliminary data.</text>
</comment>
<reference evidence="1" key="1">
    <citation type="submission" date="2023-10" db="EMBL/GenBank/DDBJ databases">
        <authorList>
            <person name="Rodriguez Cubillos JULIANA M."/>
            <person name="De Vega J."/>
        </authorList>
    </citation>
    <scope>NUCLEOTIDE SEQUENCE</scope>
</reference>
<protein>
    <submittedName>
        <fullName evidence="1">Uncharacterized protein</fullName>
    </submittedName>
</protein>
<dbReference type="EMBL" id="CASHSV030000513">
    <property type="protein sequence ID" value="CAJ2665535.1"/>
    <property type="molecule type" value="Genomic_DNA"/>
</dbReference>
<evidence type="ECO:0000313" key="2">
    <source>
        <dbReference type="Proteomes" id="UP001177021"/>
    </source>
</evidence>
<keyword evidence="2" id="KW-1185">Reference proteome</keyword>
<sequence>MLTHLNPYKKKHGSVLYQYQYQYQFTILSNTKKMDLVLNFLNTTTIGLISLISLFLFLFRFSKVSHTKEPPIISGSWPILGHLPLMRNTQTPHKTLGALVDKYGPIFTIKLGATNALVLSNWELAKECFTKNDVVVSSRPKPVAVELMSYNQAFIGWAPYGNYWRQLRKIVTLEILSSRRVELLSHIRISEVQTSIKELVKVWSKQVSEQSTSGSNLASTKDYVSVELKKWFAQLTLNMVLRMVVGKRCFGEMVDEKNKEEAIRFLDNIRDFMRLIGTFTVGDGVPYLRWLDLGGHEKEMKECAKKFDKMLSEWLEEHREKKVLGSDKVVGERDFLDAMLLVLNDKPIEGFAADTVIKATTLELIIGGSDTSAGTLTWAMSLLLKNPHVLEKAKEELNTQIGKERWVNESDITNLVYLQAIIKETLRLYPPAPFSSPREFTEDCTIGGYHIKKGTRLMPNLWKIHRDPSVWSDPLEFKPERFLTTHKDVDVRGQDFELLPFGSGRRMCAGMSLGLRMLHYILANFLHSFEILNPSPESIDVTEVLEFTSTKATPLEILVKPYLSLECYETM</sequence>
<accession>A0ACB0L821</accession>
<evidence type="ECO:0000313" key="1">
    <source>
        <dbReference type="EMBL" id="CAJ2665535.1"/>
    </source>
</evidence>